<accession>A0ABD3MFB9</accession>
<dbReference type="EMBL" id="JALLBG020000137">
    <property type="protein sequence ID" value="KAL3762282.1"/>
    <property type="molecule type" value="Genomic_DNA"/>
</dbReference>
<feature type="compositionally biased region" description="Polar residues" evidence="1">
    <location>
        <begin position="156"/>
        <end position="168"/>
    </location>
</feature>
<proteinExistence type="predicted"/>
<protein>
    <submittedName>
        <fullName evidence="2">Uncharacterized protein</fullName>
    </submittedName>
</protein>
<evidence type="ECO:0000256" key="1">
    <source>
        <dbReference type="SAM" id="MobiDB-lite"/>
    </source>
</evidence>
<sequence length="455" mass="50225">MPKLRRRTCPGYDGRKNRPSGGMSPYDDMMGEDGDVEEYAASTATMVTPPGVGSEISRSPSPSFSPMDHAPAGKGSVVRPSITKDSSLKSVVSVEEKGHSDEPNAMRRQISSTSSSFGAYDSQNSFYHSDGDNSPDFSSYQSPNDPSEAEDYDVEQLNQHARTSTILRKSSRKNPEASAAAVSSDNEDDSSTYSSSPATCKKYLKEKNQERQDHILAVLEVSRHLNGICSDYNASISKGKPRGRGGRVCSGSAPSPVFGLDKPHDHYYGAGKCDLFTYDCEDGFVIDEDDRGCTEEEKLDEEDVFLAFEAPKKVPSEPAIIPLPPSQCPIVTQSLAQACLEGRIVDCTSTFDRTLASAILWFCLSTHPLDPDLADKISHHMKKRPMLAQEFEMYCMAMSPGEWGKVSASEDLKRNWKMFATNIMNRVVLAYHKHMRLTESENQAIVALECWFQDE</sequence>
<keyword evidence="3" id="KW-1185">Reference proteome</keyword>
<feature type="compositionally biased region" description="Acidic residues" evidence="1">
    <location>
        <begin position="29"/>
        <end position="38"/>
    </location>
</feature>
<feature type="compositionally biased region" description="Low complexity" evidence="1">
    <location>
        <begin position="54"/>
        <end position="66"/>
    </location>
</feature>
<organism evidence="2 3">
    <name type="scientific">Discostella pseudostelligera</name>
    <dbReference type="NCBI Taxonomy" id="259834"/>
    <lineage>
        <taxon>Eukaryota</taxon>
        <taxon>Sar</taxon>
        <taxon>Stramenopiles</taxon>
        <taxon>Ochrophyta</taxon>
        <taxon>Bacillariophyta</taxon>
        <taxon>Coscinodiscophyceae</taxon>
        <taxon>Thalassiosirophycidae</taxon>
        <taxon>Stephanodiscales</taxon>
        <taxon>Stephanodiscaceae</taxon>
        <taxon>Discostella</taxon>
    </lineage>
</organism>
<evidence type="ECO:0000313" key="3">
    <source>
        <dbReference type="Proteomes" id="UP001530293"/>
    </source>
</evidence>
<feature type="compositionally biased region" description="Basic and acidic residues" evidence="1">
    <location>
        <begin position="94"/>
        <end position="105"/>
    </location>
</feature>
<feature type="compositionally biased region" description="Polar residues" evidence="1">
    <location>
        <begin position="109"/>
        <end position="127"/>
    </location>
</feature>
<comment type="caution">
    <text evidence="2">The sequence shown here is derived from an EMBL/GenBank/DDBJ whole genome shotgun (WGS) entry which is preliminary data.</text>
</comment>
<gene>
    <name evidence="2" type="ORF">ACHAWU_000929</name>
</gene>
<dbReference type="AlphaFoldDB" id="A0ABD3MFB9"/>
<reference evidence="2 3" key="1">
    <citation type="submission" date="2024-10" db="EMBL/GenBank/DDBJ databases">
        <title>Updated reference genomes for cyclostephanoid diatoms.</title>
        <authorList>
            <person name="Roberts W.R."/>
            <person name="Alverson A.J."/>
        </authorList>
    </citation>
    <scope>NUCLEOTIDE SEQUENCE [LARGE SCALE GENOMIC DNA]</scope>
    <source>
        <strain evidence="2 3">AJA232-27</strain>
    </source>
</reference>
<feature type="compositionally biased region" description="Polar residues" evidence="1">
    <location>
        <begin position="135"/>
        <end position="145"/>
    </location>
</feature>
<name>A0ABD3MFB9_9STRA</name>
<dbReference type="Proteomes" id="UP001530293">
    <property type="component" value="Unassembled WGS sequence"/>
</dbReference>
<evidence type="ECO:0000313" key="2">
    <source>
        <dbReference type="EMBL" id="KAL3762282.1"/>
    </source>
</evidence>
<feature type="region of interest" description="Disordered" evidence="1">
    <location>
        <begin position="1"/>
        <end position="197"/>
    </location>
</feature>